<evidence type="ECO:0000313" key="2">
    <source>
        <dbReference type="EMBL" id="SVE28282.1"/>
    </source>
</evidence>
<accession>A0A383C7V3</accession>
<feature type="transmembrane region" description="Helical" evidence="1">
    <location>
        <begin position="126"/>
        <end position="147"/>
    </location>
</feature>
<name>A0A383C7V3_9ZZZZ</name>
<feature type="transmembrane region" description="Helical" evidence="1">
    <location>
        <begin position="101"/>
        <end position="119"/>
    </location>
</feature>
<sequence>MFLRKLNLIIKGFCIGSADVIPGVSGSTIAFILGIYPKLINAIKSFDSKWLSMIFSLNFRGGLQRPDFNFLIPLGIGILSAVFFFTRIIPLPILVRTHSEIIYGLFFGLVLGSIILFLYKLGTILISRYFVFLLFGIFFGVYFISLVPSSTPDDSWF</sequence>
<feature type="transmembrane region" description="Helical" evidence="1">
    <location>
        <begin position="68"/>
        <end position="89"/>
    </location>
</feature>
<dbReference type="PANTHER" id="PTHR37308">
    <property type="entry name" value="INTEGRAL MEMBRANE PROTEIN"/>
    <property type="match status" value="1"/>
</dbReference>
<organism evidence="2">
    <name type="scientific">marine metagenome</name>
    <dbReference type="NCBI Taxonomy" id="408172"/>
    <lineage>
        <taxon>unclassified sequences</taxon>
        <taxon>metagenomes</taxon>
        <taxon>ecological metagenomes</taxon>
    </lineage>
</organism>
<evidence type="ECO:0000256" key="1">
    <source>
        <dbReference type="SAM" id="Phobius"/>
    </source>
</evidence>
<keyword evidence="1" id="KW-1133">Transmembrane helix</keyword>
<dbReference type="InterPro" id="IPR007163">
    <property type="entry name" value="VCA0040-like"/>
</dbReference>
<keyword evidence="1" id="KW-0812">Transmembrane</keyword>
<gene>
    <name evidence="2" type="ORF">METZ01_LOCUS481136</name>
</gene>
<dbReference type="AlphaFoldDB" id="A0A383C7V3"/>
<dbReference type="EMBL" id="UINC01206590">
    <property type="protein sequence ID" value="SVE28282.1"/>
    <property type="molecule type" value="Genomic_DNA"/>
</dbReference>
<evidence type="ECO:0008006" key="3">
    <source>
        <dbReference type="Google" id="ProtNLM"/>
    </source>
</evidence>
<dbReference type="PANTHER" id="PTHR37308:SF1">
    <property type="entry name" value="POLYPRENYL-PHOSPHATE TRANSPORTER"/>
    <property type="match status" value="1"/>
</dbReference>
<reference evidence="2" key="1">
    <citation type="submission" date="2018-05" db="EMBL/GenBank/DDBJ databases">
        <authorList>
            <person name="Lanie J.A."/>
            <person name="Ng W.-L."/>
            <person name="Kazmierczak K.M."/>
            <person name="Andrzejewski T.M."/>
            <person name="Davidsen T.M."/>
            <person name="Wayne K.J."/>
            <person name="Tettelin H."/>
            <person name="Glass J.I."/>
            <person name="Rusch D."/>
            <person name="Podicherti R."/>
            <person name="Tsui H.-C.T."/>
            <person name="Winkler M.E."/>
        </authorList>
    </citation>
    <scope>NUCLEOTIDE SEQUENCE</scope>
</reference>
<keyword evidence="1" id="KW-0472">Membrane</keyword>
<protein>
    <recommendedName>
        <fullName evidence="3">DUF368 domain-containing protein</fullName>
    </recommendedName>
</protein>
<feature type="non-terminal residue" evidence="2">
    <location>
        <position position="157"/>
    </location>
</feature>
<dbReference type="Pfam" id="PF04018">
    <property type="entry name" value="VCA0040-like"/>
    <property type="match status" value="1"/>
</dbReference>
<proteinExistence type="predicted"/>